<comment type="similarity">
    <text evidence="1">Belongs to the UPF0587 family.</text>
</comment>
<evidence type="ECO:0000256" key="3">
    <source>
        <dbReference type="ARBA" id="ARBA00022833"/>
    </source>
</evidence>
<dbReference type="GO" id="GO:0008270">
    <property type="term" value="F:zinc ion binding"/>
    <property type="evidence" value="ECO:0007669"/>
    <property type="project" value="TreeGrafter"/>
</dbReference>
<proteinExistence type="evidence at transcript level"/>
<evidence type="ECO:0000256" key="1">
    <source>
        <dbReference type="ARBA" id="ARBA00007818"/>
    </source>
</evidence>
<protein>
    <recommendedName>
        <fullName evidence="5">CXXC motif containing zinc binding protein</fullName>
    </recommendedName>
</protein>
<dbReference type="AlphaFoldDB" id="B8LMP6"/>
<organism evidence="4">
    <name type="scientific">Picea sitchensis</name>
    <name type="common">Sitka spruce</name>
    <name type="synonym">Pinus sitchensis</name>
    <dbReference type="NCBI Taxonomy" id="3332"/>
    <lineage>
        <taxon>Eukaryota</taxon>
        <taxon>Viridiplantae</taxon>
        <taxon>Streptophyta</taxon>
        <taxon>Embryophyta</taxon>
        <taxon>Tracheophyta</taxon>
        <taxon>Spermatophyta</taxon>
        <taxon>Pinopsida</taxon>
        <taxon>Pinidae</taxon>
        <taxon>Conifers I</taxon>
        <taxon>Pinales</taxon>
        <taxon>Pinaceae</taxon>
        <taxon>Picea</taxon>
    </lineage>
</organism>
<accession>B8LMP6</accession>
<dbReference type="InterPro" id="IPR008584">
    <property type="entry name" value="CXXC_Zn-binding_euk"/>
</dbReference>
<name>B8LMP6_PICSI</name>
<evidence type="ECO:0000313" key="4">
    <source>
        <dbReference type="EMBL" id="ABR16926.1"/>
    </source>
</evidence>
<sequence length="166" mass="18730">MVQLKLEIKAELENLANFQPQGGCDDPDFSYYFKLKCGNCGEVSQKESCVTLSEMVDLPKGRGSAHLVQKCKFCGRDGTISMIPGRGRPYTIEDSESQEFAPLMLFDCRGFELVEFYFKDGWVAESTSGTKYKEINFLDGDFVEYDEKGECPVGISDLKHRFVVTK</sequence>
<evidence type="ECO:0000256" key="2">
    <source>
        <dbReference type="ARBA" id="ARBA00022723"/>
    </source>
</evidence>
<keyword evidence="3" id="KW-0862">Zinc</keyword>
<dbReference type="EMBL" id="EF677073">
    <property type="protein sequence ID" value="ABR16926.1"/>
    <property type="molecule type" value="mRNA"/>
</dbReference>
<dbReference type="Pfam" id="PF05907">
    <property type="entry name" value="CXXC_Zn-b_euk"/>
    <property type="match status" value="1"/>
</dbReference>
<reference evidence="4" key="1">
    <citation type="submission" date="2007-06" db="EMBL/GenBank/DDBJ databases">
        <title>Full length cDNA sequences from Sitka Spruce (Picea sitchensis).</title>
        <authorList>
            <person name="Ralph S.G."/>
            <person name="Chun H.E."/>
            <person name="Liao N."/>
            <person name="Ali J."/>
            <person name="Reid K."/>
            <person name="Kolosova N."/>
            <person name="Cooper N."/>
            <person name="Cullis C."/>
            <person name="Jancsik S."/>
            <person name="Moore R."/>
            <person name="Mayo M."/>
            <person name="Wagner S."/>
            <person name="Holt R.A."/>
            <person name="Jones S.J.M."/>
            <person name="Marra M.A."/>
            <person name="Ritland C.E."/>
            <person name="Ritland K."/>
            <person name="Bohlmann J."/>
        </authorList>
    </citation>
    <scope>NUCLEOTIDE SEQUENCE</scope>
    <source>
        <tissue evidence="4">Green portion of the leader tissue</tissue>
    </source>
</reference>
<evidence type="ECO:0008006" key="5">
    <source>
        <dbReference type="Google" id="ProtNLM"/>
    </source>
</evidence>
<dbReference type="PANTHER" id="PTHR12857">
    <property type="entry name" value="CXXC MOTIF CONTAINING ZINC BINDING PROTEIN"/>
    <property type="match status" value="1"/>
</dbReference>
<dbReference type="SUPFAM" id="SSF141678">
    <property type="entry name" value="MAL13P1.257-like"/>
    <property type="match status" value="1"/>
</dbReference>
<dbReference type="PANTHER" id="PTHR12857:SF0">
    <property type="entry name" value="CXXC MOTIF CONTAINING ZINC BINDING PROTEIN"/>
    <property type="match status" value="1"/>
</dbReference>
<dbReference type="OMA" id="TAHFVWR"/>
<keyword evidence="2" id="KW-0479">Metal-binding</keyword>